<feature type="repeat" description="PPR" evidence="2">
    <location>
        <begin position="93"/>
        <end position="127"/>
    </location>
</feature>
<evidence type="ECO:0000313" key="5">
    <source>
        <dbReference type="RefSeq" id="XP_048126924.1"/>
    </source>
</evidence>
<dbReference type="InterPro" id="IPR046848">
    <property type="entry name" value="E_motif"/>
</dbReference>
<feature type="repeat" description="PPR" evidence="2">
    <location>
        <begin position="403"/>
        <end position="437"/>
    </location>
</feature>
<dbReference type="Pfam" id="PF20431">
    <property type="entry name" value="E_motif"/>
    <property type="match status" value="1"/>
</dbReference>
<keyword evidence="1" id="KW-0677">Repeat</keyword>
<name>A0ABM3GRF0_9MYRT</name>
<dbReference type="SUPFAM" id="SSF48452">
    <property type="entry name" value="TPR-like"/>
    <property type="match status" value="1"/>
</dbReference>
<dbReference type="Gene3D" id="1.25.40.10">
    <property type="entry name" value="Tetratricopeptide repeat domain"/>
    <property type="match status" value="6"/>
</dbReference>
<evidence type="ECO:0000256" key="1">
    <source>
        <dbReference type="ARBA" id="ARBA00022737"/>
    </source>
</evidence>
<feature type="repeat" description="PPR" evidence="2">
    <location>
        <begin position="573"/>
        <end position="603"/>
    </location>
</feature>
<dbReference type="PROSITE" id="PS51375">
    <property type="entry name" value="PPR"/>
    <property type="match status" value="8"/>
</dbReference>
<dbReference type="GeneID" id="115738973"/>
<dbReference type="RefSeq" id="XP_048126934.1">
    <property type="nucleotide sequence ID" value="XM_048270977.1"/>
</dbReference>
<sequence length="781" mass="86129">MLLALRTAHLPKRFFSSFPLSALSNSDYIHSRLDSILSSHTTPPSSLLQSHCFVITTGHSENVFIAAKLISLYASLNRPTCSTRVFDQVEPKDVFLWNSIIKTHFSNAVYSRAIQFYSRMRAANELPDQFTIPMVVAACADIGSLNYGMWVHALTCKCGLFGGSSAVGSSFVYMYSKCGDLTDASLVFDEIRVRDVVAWTALLIGYVQNGENEKALTSLRKMLRLGGLNERPNFRTMEGGFQASGNLGAVSEGRCLHGLAVKSGLLCSEVVKCSALSMYSRCDSPEEAHSSFCEIVNKDVLSWTSVISVYARSGHMAECLSLFLQMQFNGTYPDGIVTSCVLLGFANTMSVSEGRTFHGLLIRRHYLLDEDQIVRNALLSMYCKFGLLNVADKLFASRVHELAKEPWNIMVSGCGKLGMEENCVLYFKNMQHLGVEPDSDCLVSVISSCLKLGATILGKSVHCYAIRRSIDGNASVANSLIGFYGRSGNLAVVQRIFSRMKRDIVSWNTAMSSYVHNKRYEGAIALFDRMVSEDMKPNSATLVSVLAASANLASSEKGERIHRYLEEEMIEINLPLSTALVHMYAKCGKLDKARELFDLMKERDIISWNVMISGYGTHGHAKSAVEIFQLMEDSKVRPNALTFLGLLSACAHAGLTEEGKHLFSRMQHYSIEPNLKHYTSMVDLLSKSGDLQGAEELVLSMPVPPDGGVWGALLSACAIHEKLEVGMRVASHAIQSEPDNDGYYVLLSNMCSSMGRWEEAEMVREMMKGGGVQKRAAWSAT</sequence>
<feature type="repeat" description="PPR" evidence="2">
    <location>
        <begin position="604"/>
        <end position="638"/>
    </location>
</feature>
<accession>A0ABM3GRF0</accession>
<dbReference type="InterPro" id="IPR002885">
    <property type="entry name" value="PPR_rpt"/>
</dbReference>
<dbReference type="InterPro" id="IPR046960">
    <property type="entry name" value="PPR_At4g14850-like_plant"/>
</dbReference>
<feature type="repeat" description="PPR" evidence="2">
    <location>
        <begin position="503"/>
        <end position="537"/>
    </location>
</feature>
<evidence type="ECO:0000313" key="8">
    <source>
        <dbReference type="RefSeq" id="XP_048126934.1"/>
    </source>
</evidence>
<evidence type="ECO:0000313" key="3">
    <source>
        <dbReference type="Proteomes" id="UP000827889"/>
    </source>
</evidence>
<dbReference type="RefSeq" id="XP_048126924.1">
    <property type="nucleotide sequence ID" value="XM_048270967.1"/>
</dbReference>
<protein>
    <submittedName>
        <fullName evidence="4 5">Pentatricopeptide repeat-containing protein At4g39952, mitochondrial</fullName>
    </submittedName>
</protein>
<feature type="repeat" description="PPR" evidence="2">
    <location>
        <begin position="639"/>
        <end position="673"/>
    </location>
</feature>
<dbReference type="InterPro" id="IPR011990">
    <property type="entry name" value="TPR-like_helical_dom_sf"/>
</dbReference>
<proteinExistence type="predicted"/>
<dbReference type="NCBIfam" id="TIGR00756">
    <property type="entry name" value="PPR"/>
    <property type="match status" value="6"/>
</dbReference>
<feature type="repeat" description="PPR" evidence="2">
    <location>
        <begin position="195"/>
        <end position="229"/>
    </location>
</feature>
<gene>
    <name evidence="4 5 6 7 8" type="primary">LOC115738973</name>
</gene>
<dbReference type="RefSeq" id="XP_048126930.1">
    <property type="nucleotide sequence ID" value="XM_048270973.1"/>
</dbReference>
<evidence type="ECO:0000313" key="4">
    <source>
        <dbReference type="RefSeq" id="XP_048126919.1"/>
    </source>
</evidence>
<dbReference type="Pfam" id="PF01535">
    <property type="entry name" value="PPR"/>
    <property type="match status" value="5"/>
</dbReference>
<organism evidence="3 5">
    <name type="scientific">Rhodamnia argentea</name>
    <dbReference type="NCBI Taxonomy" id="178133"/>
    <lineage>
        <taxon>Eukaryota</taxon>
        <taxon>Viridiplantae</taxon>
        <taxon>Streptophyta</taxon>
        <taxon>Embryophyta</taxon>
        <taxon>Tracheophyta</taxon>
        <taxon>Spermatophyta</taxon>
        <taxon>Magnoliopsida</taxon>
        <taxon>eudicotyledons</taxon>
        <taxon>Gunneridae</taxon>
        <taxon>Pentapetalae</taxon>
        <taxon>rosids</taxon>
        <taxon>malvids</taxon>
        <taxon>Myrtales</taxon>
        <taxon>Myrtaceae</taxon>
        <taxon>Myrtoideae</taxon>
        <taxon>Myrteae</taxon>
        <taxon>Australasian group</taxon>
        <taxon>Rhodamnia</taxon>
    </lineage>
</organism>
<dbReference type="PANTHER" id="PTHR47926:SF397">
    <property type="entry name" value="(WILD MALAYSIAN BANANA) HYPOTHETICAL PROTEIN"/>
    <property type="match status" value="1"/>
</dbReference>
<keyword evidence="3" id="KW-1185">Reference proteome</keyword>
<dbReference type="RefSeq" id="XP_048126928.1">
    <property type="nucleotide sequence ID" value="XM_048270971.1"/>
</dbReference>
<feature type="repeat" description="PPR" evidence="2">
    <location>
        <begin position="299"/>
        <end position="333"/>
    </location>
</feature>
<reference evidence="3 4" key="1">
    <citation type="submission" date="2025-05" db="UniProtKB">
        <authorList>
            <consortium name="RefSeq"/>
        </authorList>
    </citation>
    <scope>NUCLEOTIDE SEQUENCE [LARGE SCALE GENOMIC DNA]</scope>
    <source>
        <tissue evidence="4 5">Leaf</tissue>
    </source>
</reference>
<evidence type="ECO:0000256" key="2">
    <source>
        <dbReference type="PROSITE-ProRule" id="PRU00708"/>
    </source>
</evidence>
<dbReference type="Pfam" id="PF13041">
    <property type="entry name" value="PPR_2"/>
    <property type="match status" value="2"/>
</dbReference>
<dbReference type="PANTHER" id="PTHR47926">
    <property type="entry name" value="PENTATRICOPEPTIDE REPEAT-CONTAINING PROTEIN"/>
    <property type="match status" value="1"/>
</dbReference>
<evidence type="ECO:0000313" key="7">
    <source>
        <dbReference type="RefSeq" id="XP_048126930.1"/>
    </source>
</evidence>
<evidence type="ECO:0000313" key="6">
    <source>
        <dbReference type="RefSeq" id="XP_048126928.1"/>
    </source>
</evidence>
<dbReference type="Proteomes" id="UP000827889">
    <property type="component" value="Chromosome 1"/>
</dbReference>
<dbReference type="RefSeq" id="XP_048126919.1">
    <property type="nucleotide sequence ID" value="XM_048270962.1"/>
</dbReference>